<sequence length="162" mass="15992">MKMSKLSVATAALALCMGASSAMAVTITPANTAFSAKGVSVVKPGLLIPAVTCNVEFIGTTSVGGADKATITAVNITGGTLCSAASAAGLPWTLTASSLTAGNVSGVKFTVAGINCSSSPVTVNGVWSNADNKLTLNPNQPVGSCTIQSLYVNPTPAFTLVP</sequence>
<reference evidence="2 4" key="1">
    <citation type="submission" date="2020-05" db="EMBL/GenBank/DDBJ databases">
        <title>Characterization of novel class B3 metallo-beta-lactamase from novel Pseudomonas species.</title>
        <authorList>
            <person name="Yamada K."/>
            <person name="Aoki K."/>
            <person name="Ishii Y."/>
        </authorList>
    </citation>
    <scope>NUCLEOTIDE SEQUENCE [LARGE SCALE GENOMIC DNA]</scope>
    <source>
        <strain evidence="2 4">TUM18999</strain>
        <strain evidence="3 5">TUM20286</strain>
    </source>
</reference>
<evidence type="ECO:0000313" key="5">
    <source>
        <dbReference type="Proteomes" id="UP001054892"/>
    </source>
</evidence>
<evidence type="ECO:0000256" key="1">
    <source>
        <dbReference type="SAM" id="SignalP"/>
    </source>
</evidence>
<evidence type="ECO:0000313" key="2">
    <source>
        <dbReference type="EMBL" id="BCG24510.1"/>
    </source>
</evidence>
<dbReference type="NCBIfam" id="NF041562">
    <property type="entry name" value="PraB"/>
    <property type="match status" value="1"/>
</dbReference>
<feature type="chain" id="PRO_5027077733" evidence="1">
    <location>
        <begin position="25"/>
        <end position="162"/>
    </location>
</feature>
<dbReference type="NCBIfam" id="NF041561">
    <property type="entry name" value="PraA"/>
    <property type="match status" value="1"/>
</dbReference>
<protein>
    <submittedName>
        <fullName evidence="2">Protein activator</fullName>
    </submittedName>
</protein>
<dbReference type="InterPro" id="IPR048133">
    <property type="entry name" value="PraA/PraB-like"/>
</dbReference>
<organism evidence="2 4">
    <name type="scientific">Pseudomonas tohonis</name>
    <dbReference type="NCBI Taxonomy" id="2725477"/>
    <lineage>
        <taxon>Bacteria</taxon>
        <taxon>Pseudomonadati</taxon>
        <taxon>Pseudomonadota</taxon>
        <taxon>Gammaproteobacteria</taxon>
        <taxon>Pseudomonadales</taxon>
        <taxon>Pseudomonadaceae</taxon>
        <taxon>Pseudomonas</taxon>
    </lineage>
</organism>
<proteinExistence type="predicted"/>
<dbReference type="RefSeq" id="WP_111259954.1">
    <property type="nucleotide sequence ID" value="NZ_AP023189.1"/>
</dbReference>
<dbReference type="KEGG" id="ptw:TUM18999_27010"/>
<dbReference type="EMBL" id="AP023189">
    <property type="protein sequence ID" value="BCG24510.1"/>
    <property type="molecule type" value="Genomic_DNA"/>
</dbReference>
<dbReference type="Proteomes" id="UP000509383">
    <property type="component" value="Chromosome"/>
</dbReference>
<evidence type="ECO:0000313" key="4">
    <source>
        <dbReference type="Proteomes" id="UP000509383"/>
    </source>
</evidence>
<gene>
    <name evidence="2" type="primary">pra_2</name>
    <name evidence="3" type="synonym">pra_1</name>
    <name evidence="2" type="ORF">TUM18999_27010</name>
    <name evidence="3" type="ORF">TUM20286_18840</name>
</gene>
<dbReference type="Proteomes" id="UP001054892">
    <property type="component" value="Unassembled WGS sequence"/>
</dbReference>
<keyword evidence="1" id="KW-0732">Signal</keyword>
<keyword evidence="5" id="KW-1185">Reference proteome</keyword>
<dbReference type="EMBL" id="BQKM01000003">
    <property type="protein sequence ID" value="GJN52132.1"/>
    <property type="molecule type" value="Genomic_DNA"/>
</dbReference>
<dbReference type="AlphaFoldDB" id="A0A6J4E4I0"/>
<feature type="signal peptide" evidence="1">
    <location>
        <begin position="1"/>
        <end position="24"/>
    </location>
</feature>
<evidence type="ECO:0000313" key="3">
    <source>
        <dbReference type="EMBL" id="GJN52132.1"/>
    </source>
</evidence>
<accession>A0A6J4E4I0</accession>
<name>A0A6J4E4I0_9PSED</name>